<dbReference type="Pfam" id="PF09791">
    <property type="entry name" value="Oxidored-like"/>
    <property type="match status" value="1"/>
</dbReference>
<accession>A0A059KHZ0</accession>
<sequence>MLWPAMTPPDYSGLDDEALARLQPALKLEAEALIAEVMSRARRHAVAEALPPAPQSPVSCCGRGCSNCVWLYFYGEVMFWRDEVMGRWRTARPITH</sequence>
<dbReference type="AlphaFoldDB" id="A0A059KHZ0"/>
<evidence type="ECO:0000313" key="3">
    <source>
        <dbReference type="Proteomes" id="UP000026714"/>
    </source>
</evidence>
<dbReference type="Proteomes" id="UP000026714">
    <property type="component" value="Unassembled WGS sequence"/>
</dbReference>
<reference evidence="2 3" key="1">
    <citation type="journal article" date="2014" name="FEMS Microbiol. Ecol.">
        <title>Sphaerotilus natans encrusted with nanoball-shaped Fe(III) oxide minerals formed by nitrate-reducing mixotrophic Fe(II) oxidation.</title>
        <authorList>
            <person name="Park S."/>
            <person name="Kim D.H."/>
            <person name="Lee J.H."/>
            <person name="Hur H.G."/>
        </authorList>
    </citation>
    <scope>NUCLEOTIDE SEQUENCE [LARGE SCALE GENOMIC DNA]</scope>
    <source>
        <strain evidence="2 3">DSM 6575</strain>
    </source>
</reference>
<comment type="caution">
    <text evidence="2">The sequence shown here is derived from an EMBL/GenBank/DDBJ whole genome shotgun (WGS) entry which is preliminary data.</text>
</comment>
<name>A0A059KHZ0_9BURK</name>
<feature type="domain" description="Oxidoreductase-like" evidence="1">
    <location>
        <begin position="50"/>
        <end position="83"/>
    </location>
</feature>
<keyword evidence="3" id="KW-1185">Reference proteome</keyword>
<protein>
    <recommendedName>
        <fullName evidence="1">Oxidoreductase-like domain-containing protein</fullName>
    </recommendedName>
</protein>
<dbReference type="EMBL" id="AZRA01000117">
    <property type="protein sequence ID" value="KDB50738.1"/>
    <property type="molecule type" value="Genomic_DNA"/>
</dbReference>
<dbReference type="InterPro" id="IPR019180">
    <property type="entry name" value="Oxidoreductase-like_N"/>
</dbReference>
<organism evidence="2 3">
    <name type="scientific">Sphaerotilus natans subsp. natans DSM 6575</name>
    <dbReference type="NCBI Taxonomy" id="1286631"/>
    <lineage>
        <taxon>Bacteria</taxon>
        <taxon>Pseudomonadati</taxon>
        <taxon>Pseudomonadota</taxon>
        <taxon>Betaproteobacteria</taxon>
        <taxon>Burkholderiales</taxon>
        <taxon>Sphaerotilaceae</taxon>
        <taxon>Sphaerotilus</taxon>
    </lineage>
</organism>
<evidence type="ECO:0000259" key="1">
    <source>
        <dbReference type="Pfam" id="PF09791"/>
    </source>
</evidence>
<evidence type="ECO:0000313" key="2">
    <source>
        <dbReference type="EMBL" id="KDB50738.1"/>
    </source>
</evidence>
<proteinExistence type="predicted"/>
<gene>
    <name evidence="2" type="ORF">X805_36460</name>
</gene>
<dbReference type="STRING" id="34103.SAMN05421778_1236"/>